<accession>A0A1S4A7D1</accession>
<name>A0A1S4A7D1_TOBAC</name>
<evidence type="ECO:0000313" key="7">
    <source>
        <dbReference type="RefSeq" id="XP_016472540.1"/>
    </source>
</evidence>
<comment type="similarity">
    <text evidence="1">Belongs to the cytochrome P450 family.</text>
</comment>
<dbReference type="OrthoDB" id="2789670at2759"/>
<evidence type="ECO:0000256" key="1">
    <source>
        <dbReference type="ARBA" id="ARBA00010617"/>
    </source>
</evidence>
<keyword evidence="3" id="KW-0479">Metal-binding</keyword>
<evidence type="ECO:0000256" key="5">
    <source>
        <dbReference type="ARBA" id="ARBA00023004"/>
    </source>
</evidence>
<dbReference type="PANTHER" id="PTHR47953">
    <property type="entry name" value="OS08G0105600 PROTEIN"/>
    <property type="match status" value="1"/>
</dbReference>
<organism evidence="7">
    <name type="scientific">Nicotiana tabacum</name>
    <name type="common">Common tobacco</name>
    <dbReference type="NCBI Taxonomy" id="4097"/>
    <lineage>
        <taxon>Eukaryota</taxon>
        <taxon>Viridiplantae</taxon>
        <taxon>Streptophyta</taxon>
        <taxon>Embryophyta</taxon>
        <taxon>Tracheophyta</taxon>
        <taxon>Spermatophyta</taxon>
        <taxon>Magnoliopsida</taxon>
        <taxon>eudicotyledons</taxon>
        <taxon>Gunneridae</taxon>
        <taxon>Pentapetalae</taxon>
        <taxon>asterids</taxon>
        <taxon>lamiids</taxon>
        <taxon>Solanales</taxon>
        <taxon>Solanaceae</taxon>
        <taxon>Nicotianoideae</taxon>
        <taxon>Nicotianeae</taxon>
        <taxon>Nicotiana</taxon>
    </lineage>
</organism>
<keyword evidence="6" id="KW-0503">Monooxygenase</keyword>
<dbReference type="GO" id="GO:0005506">
    <property type="term" value="F:iron ion binding"/>
    <property type="evidence" value="ECO:0007669"/>
    <property type="project" value="InterPro"/>
</dbReference>
<dbReference type="OMA" id="ECEISGH"/>
<dbReference type="RefSeq" id="XP_016472540.1">
    <property type="nucleotide sequence ID" value="XM_016617054.1"/>
</dbReference>
<dbReference type="InterPro" id="IPR052306">
    <property type="entry name" value="CYP450_71D"/>
</dbReference>
<dbReference type="SUPFAM" id="SSF48264">
    <property type="entry name" value="Cytochrome P450"/>
    <property type="match status" value="1"/>
</dbReference>
<dbReference type="GO" id="GO:0016491">
    <property type="term" value="F:oxidoreductase activity"/>
    <property type="evidence" value="ECO:0000318"/>
    <property type="project" value="GO_Central"/>
</dbReference>
<proteinExistence type="inferred from homology"/>
<sequence length="293" mass="33155">MSVVEVTSLEMAKEVLKTHDLAFASRPKLVAIEIGCYNGTDIASSRYGAYWRQIRKICVLELLSAKNVRSFSSIRRDEVCRLIEYFRSLPAFGKVIKEQDECMRLIKEVSGLVGGFDVANIFPSLKYLHMLSGKKGRIMYLHHKIDAIVENVINEHKQNLATGKMNGELGDEDLIDKLHHQIITWAMEEMMKNPSVLIKAQAEVKDAFKGNETFDENDAEELKYLNGRRICPGISFGLTNVYLPLAQLLYHFDWNLPTGINPSDFDLTESVGLAVIRKSDLYLIATPYPPSPE</sequence>
<dbReference type="PANTHER" id="PTHR47953:SF16">
    <property type="entry name" value="CYTOCHROME P450 71D8"/>
    <property type="match status" value="1"/>
</dbReference>
<dbReference type="GO" id="GO:0004497">
    <property type="term" value="F:monooxygenase activity"/>
    <property type="evidence" value="ECO:0007669"/>
    <property type="project" value="UniProtKB-KW"/>
</dbReference>
<dbReference type="InterPro" id="IPR002401">
    <property type="entry name" value="Cyt_P450_E_grp-I"/>
</dbReference>
<evidence type="ECO:0000256" key="4">
    <source>
        <dbReference type="ARBA" id="ARBA00023002"/>
    </source>
</evidence>
<protein>
    <submittedName>
        <fullName evidence="7">Premnaspirodiene oxygenase-like</fullName>
    </submittedName>
</protein>
<dbReference type="Gene3D" id="1.10.630.10">
    <property type="entry name" value="Cytochrome P450"/>
    <property type="match status" value="3"/>
</dbReference>
<evidence type="ECO:0000256" key="2">
    <source>
        <dbReference type="ARBA" id="ARBA00022617"/>
    </source>
</evidence>
<keyword evidence="2" id="KW-0349">Heme</keyword>
<dbReference type="GO" id="GO:0016705">
    <property type="term" value="F:oxidoreductase activity, acting on paired donors, with incorporation or reduction of molecular oxygen"/>
    <property type="evidence" value="ECO:0007669"/>
    <property type="project" value="InterPro"/>
</dbReference>
<dbReference type="PRINTS" id="PR00463">
    <property type="entry name" value="EP450I"/>
</dbReference>
<gene>
    <name evidence="7" type="primary">LOC107794560</name>
</gene>
<keyword evidence="4" id="KW-0560">Oxidoreductase</keyword>
<dbReference type="Pfam" id="PF00067">
    <property type="entry name" value="p450"/>
    <property type="match status" value="1"/>
</dbReference>
<dbReference type="KEGG" id="nta:107794560"/>
<keyword evidence="5" id="KW-0408">Iron</keyword>
<reference evidence="7" key="1">
    <citation type="submission" date="2025-08" db="UniProtKB">
        <authorList>
            <consortium name="RefSeq"/>
        </authorList>
    </citation>
    <scope>IDENTIFICATION</scope>
</reference>
<dbReference type="AlphaFoldDB" id="A0A1S4A7D1"/>
<dbReference type="InterPro" id="IPR001128">
    <property type="entry name" value="Cyt_P450"/>
</dbReference>
<dbReference type="InterPro" id="IPR036396">
    <property type="entry name" value="Cyt_P450_sf"/>
</dbReference>
<dbReference type="PaxDb" id="4097-A0A1S4A7D1"/>
<dbReference type="STRING" id="4097.A0A1S4A7D1"/>
<evidence type="ECO:0000256" key="6">
    <source>
        <dbReference type="ARBA" id="ARBA00023033"/>
    </source>
</evidence>
<dbReference type="GO" id="GO:0020037">
    <property type="term" value="F:heme binding"/>
    <property type="evidence" value="ECO:0007669"/>
    <property type="project" value="InterPro"/>
</dbReference>
<evidence type="ECO:0000256" key="3">
    <source>
        <dbReference type="ARBA" id="ARBA00022723"/>
    </source>
</evidence>